<feature type="domain" description="Peptidase S74" evidence="2">
    <location>
        <begin position="241"/>
        <end position="342"/>
    </location>
</feature>
<gene>
    <name evidence="3" type="ORF">CCY01nite_22910</name>
</gene>
<protein>
    <recommendedName>
        <fullName evidence="2">Peptidase S74 domain-containing protein</fullName>
    </recommendedName>
</protein>
<dbReference type="Pfam" id="PF13884">
    <property type="entry name" value="Peptidase_S74"/>
    <property type="match status" value="1"/>
</dbReference>
<reference evidence="3 4" key="1">
    <citation type="submission" date="2019-07" db="EMBL/GenBank/DDBJ databases">
        <title>Whole genome shotgun sequence of Chitinophaga cymbidii NBRC 109752.</title>
        <authorList>
            <person name="Hosoyama A."/>
            <person name="Uohara A."/>
            <person name="Ohji S."/>
            <person name="Ichikawa N."/>
        </authorList>
    </citation>
    <scope>NUCLEOTIDE SEQUENCE [LARGE SCALE GENOMIC DNA]</scope>
    <source>
        <strain evidence="3 4">NBRC 109752</strain>
    </source>
</reference>
<dbReference type="Proteomes" id="UP000321436">
    <property type="component" value="Unassembled WGS sequence"/>
</dbReference>
<evidence type="ECO:0000256" key="1">
    <source>
        <dbReference type="SAM" id="MobiDB-lite"/>
    </source>
</evidence>
<dbReference type="AlphaFoldDB" id="A0A512RK06"/>
<dbReference type="PROSITE" id="PS51688">
    <property type="entry name" value="ICA"/>
    <property type="match status" value="1"/>
</dbReference>
<accession>A0A512RK06</accession>
<evidence type="ECO:0000313" key="4">
    <source>
        <dbReference type="Proteomes" id="UP000321436"/>
    </source>
</evidence>
<evidence type="ECO:0000313" key="3">
    <source>
        <dbReference type="EMBL" id="GEP96031.1"/>
    </source>
</evidence>
<feature type="region of interest" description="Disordered" evidence="1">
    <location>
        <begin position="1"/>
        <end position="21"/>
    </location>
</feature>
<sequence>MPERSKSYLKQQFGDGERPTGADFGDLIDSFVTKIDDSVNVDANNNLNIPGGVNLGNPATGVPGTIRFNSGNLQVFDGGTFNNVGGGGGAFQPVAGGPSVAFNGGNVGIGNFVAAPAFRLEVTLGNNAAPADRVKFGNAVVANGNGAFATSAQFSHTDHSGGNTAFALRQGAAGDVALNAPSGQPIAITHNRTTTRLFVAPTGPVVIGNNATLPGATNNHLLQVNGDAGKTLNGNVWTVLSDVRYKKDVKEFDDGLDKLMQVRPVRFKYDKLPNVPADHEEVGIIGQEMQQIFPYMISGGEIKDNEKAKDDVLMYNGNALTYVMVNAIQELAQRVKELEAQLETARQKQ</sequence>
<keyword evidence="4" id="KW-1185">Reference proteome</keyword>
<name>A0A512RK06_9BACT</name>
<dbReference type="EMBL" id="BKAU01000002">
    <property type="protein sequence ID" value="GEP96031.1"/>
    <property type="molecule type" value="Genomic_DNA"/>
</dbReference>
<organism evidence="3 4">
    <name type="scientific">Chitinophaga cymbidii</name>
    <dbReference type="NCBI Taxonomy" id="1096750"/>
    <lineage>
        <taxon>Bacteria</taxon>
        <taxon>Pseudomonadati</taxon>
        <taxon>Bacteroidota</taxon>
        <taxon>Chitinophagia</taxon>
        <taxon>Chitinophagales</taxon>
        <taxon>Chitinophagaceae</taxon>
        <taxon>Chitinophaga</taxon>
    </lineage>
</organism>
<dbReference type="RefSeq" id="WP_146861339.1">
    <property type="nucleotide sequence ID" value="NZ_BKAU01000002.1"/>
</dbReference>
<evidence type="ECO:0000259" key="2">
    <source>
        <dbReference type="PROSITE" id="PS51688"/>
    </source>
</evidence>
<dbReference type="InterPro" id="IPR030392">
    <property type="entry name" value="S74_ICA"/>
</dbReference>
<dbReference type="OrthoDB" id="1223455at2"/>
<comment type="caution">
    <text evidence="3">The sequence shown here is derived from an EMBL/GenBank/DDBJ whole genome shotgun (WGS) entry which is preliminary data.</text>
</comment>
<proteinExistence type="predicted"/>